<dbReference type="InterPro" id="IPR018130">
    <property type="entry name" value="Ribosomal_uS2_CS"/>
</dbReference>
<gene>
    <name evidence="1" type="ORF">IW245_000516</name>
</gene>
<accession>A0A8J7KMR5</accession>
<keyword evidence="1" id="KW-0489">Methyltransferase</keyword>
<proteinExistence type="predicted"/>
<protein>
    <submittedName>
        <fullName evidence="1">S-methylmethionine-dependent homocysteine/selenocysteine methylase</fullName>
    </submittedName>
</protein>
<dbReference type="GO" id="GO:0003735">
    <property type="term" value="F:structural constituent of ribosome"/>
    <property type="evidence" value="ECO:0007669"/>
    <property type="project" value="InterPro"/>
</dbReference>
<dbReference type="AlphaFoldDB" id="A0A8J7KMR5"/>
<dbReference type="EMBL" id="JADOUF010000001">
    <property type="protein sequence ID" value="MBG6134322.1"/>
    <property type="molecule type" value="Genomic_DNA"/>
</dbReference>
<sequence>MRRGLAIGISGGLLSTALQLVDASAHVGGGCCGS</sequence>
<dbReference type="GO" id="GO:0005840">
    <property type="term" value="C:ribosome"/>
    <property type="evidence" value="ECO:0007669"/>
    <property type="project" value="InterPro"/>
</dbReference>
<dbReference type="PROSITE" id="PS00962">
    <property type="entry name" value="RIBOSOMAL_S2_1"/>
    <property type="match status" value="1"/>
</dbReference>
<reference evidence="1" key="1">
    <citation type="submission" date="2020-11" db="EMBL/GenBank/DDBJ databases">
        <title>Sequencing the genomes of 1000 actinobacteria strains.</title>
        <authorList>
            <person name="Klenk H.-P."/>
        </authorList>
    </citation>
    <scope>NUCLEOTIDE SEQUENCE</scope>
    <source>
        <strain evidence="1">DSM 45356</strain>
    </source>
</reference>
<keyword evidence="1" id="KW-0808">Transferase</keyword>
<organism evidence="1 2">
    <name type="scientific">Longispora fulva</name>
    <dbReference type="NCBI Taxonomy" id="619741"/>
    <lineage>
        <taxon>Bacteria</taxon>
        <taxon>Bacillati</taxon>
        <taxon>Actinomycetota</taxon>
        <taxon>Actinomycetes</taxon>
        <taxon>Micromonosporales</taxon>
        <taxon>Micromonosporaceae</taxon>
        <taxon>Longispora</taxon>
    </lineage>
</organism>
<comment type="caution">
    <text evidence="1">The sequence shown here is derived from an EMBL/GenBank/DDBJ whole genome shotgun (WGS) entry which is preliminary data.</text>
</comment>
<dbReference type="GO" id="GO:0008168">
    <property type="term" value="F:methyltransferase activity"/>
    <property type="evidence" value="ECO:0007669"/>
    <property type="project" value="UniProtKB-KW"/>
</dbReference>
<evidence type="ECO:0000313" key="2">
    <source>
        <dbReference type="Proteomes" id="UP000622552"/>
    </source>
</evidence>
<name>A0A8J7KMR5_9ACTN</name>
<dbReference type="GO" id="GO:0006412">
    <property type="term" value="P:translation"/>
    <property type="evidence" value="ECO:0007669"/>
    <property type="project" value="InterPro"/>
</dbReference>
<dbReference type="GO" id="GO:0032259">
    <property type="term" value="P:methylation"/>
    <property type="evidence" value="ECO:0007669"/>
    <property type="project" value="UniProtKB-KW"/>
</dbReference>
<keyword evidence="2" id="KW-1185">Reference proteome</keyword>
<dbReference type="Proteomes" id="UP000622552">
    <property type="component" value="Unassembled WGS sequence"/>
</dbReference>
<evidence type="ECO:0000313" key="1">
    <source>
        <dbReference type="EMBL" id="MBG6134322.1"/>
    </source>
</evidence>